<dbReference type="Proteomes" id="UP000587760">
    <property type="component" value="Unassembled WGS sequence"/>
</dbReference>
<protein>
    <submittedName>
        <fullName evidence="1">Uncharacterized protein</fullName>
    </submittedName>
</protein>
<evidence type="ECO:0000313" key="2">
    <source>
        <dbReference type="Proteomes" id="UP000587760"/>
    </source>
</evidence>
<dbReference type="AlphaFoldDB" id="A0A841RAU5"/>
<keyword evidence="2" id="KW-1185">Reference proteome</keyword>
<dbReference type="Gene3D" id="2.180.10.10">
    <property type="entry name" value="RHS repeat-associated core"/>
    <property type="match status" value="1"/>
</dbReference>
<name>A0A841RAU5_9SPIO</name>
<accession>A0A841RAU5</accession>
<organism evidence="1 2">
    <name type="scientific">Spirochaeta isovalerica</name>
    <dbReference type="NCBI Taxonomy" id="150"/>
    <lineage>
        <taxon>Bacteria</taxon>
        <taxon>Pseudomonadati</taxon>
        <taxon>Spirochaetota</taxon>
        <taxon>Spirochaetia</taxon>
        <taxon>Spirochaetales</taxon>
        <taxon>Spirochaetaceae</taxon>
        <taxon>Spirochaeta</taxon>
    </lineage>
</organism>
<gene>
    <name evidence="1" type="ORF">HNR50_001210</name>
</gene>
<comment type="caution">
    <text evidence="1">The sequence shown here is derived from an EMBL/GenBank/DDBJ whole genome shotgun (WGS) entry which is preliminary data.</text>
</comment>
<reference evidence="1 2" key="1">
    <citation type="submission" date="2020-08" db="EMBL/GenBank/DDBJ databases">
        <title>Genomic Encyclopedia of Type Strains, Phase IV (KMG-IV): sequencing the most valuable type-strain genomes for metagenomic binning, comparative biology and taxonomic classification.</title>
        <authorList>
            <person name="Goeker M."/>
        </authorList>
    </citation>
    <scope>NUCLEOTIDE SEQUENCE [LARGE SCALE GENOMIC DNA]</scope>
    <source>
        <strain evidence="1 2">DSM 2461</strain>
    </source>
</reference>
<dbReference type="RefSeq" id="WP_184744901.1">
    <property type="nucleotide sequence ID" value="NZ_JACHGJ010000002.1"/>
</dbReference>
<dbReference type="EMBL" id="JACHGJ010000002">
    <property type="protein sequence ID" value="MBB6479552.1"/>
    <property type="molecule type" value="Genomic_DNA"/>
</dbReference>
<proteinExistence type="predicted"/>
<evidence type="ECO:0000313" key="1">
    <source>
        <dbReference type="EMBL" id="MBB6479552.1"/>
    </source>
</evidence>
<sequence length="290" mass="33301">MKKSAFLLFAILTAGTLWSYEVYKGNIYPGAVNHINSAYSCGLFSLNTMESSYREINVKLTPAFNNVETEYKYGYDSEGRLISFQENNDKYIYEFKNRELGSVRFNDKEIYFPTPYFVAVRKGGDELNFDLEKDDSGNIRTITLNDENGTRYFFSDGRLTAVESIGTGDDGFASRLDYNEEMQLIRYRKETSEGRGESKIKTLYSFTYDGDRVTDYLYEKSGPGQFFERTHCTFEYIDGADGSIETAFAIDDNGNIHATAQYEYTGANEYTIKITDERNRLLETVEVSKR</sequence>